<dbReference type="GO" id="GO:0005634">
    <property type="term" value="C:nucleus"/>
    <property type="evidence" value="ECO:0007669"/>
    <property type="project" value="UniProtKB-SubCell"/>
</dbReference>
<dbReference type="SMART" id="SM01076">
    <property type="entry name" value="CG-1"/>
    <property type="match status" value="1"/>
</dbReference>
<comment type="caution">
    <text evidence="5">The sequence shown here is derived from an EMBL/GenBank/DDBJ whole genome shotgun (WGS) entry which is preliminary data.</text>
</comment>
<feature type="domain" description="CG-1" evidence="4">
    <location>
        <begin position="7"/>
        <end position="114"/>
    </location>
</feature>
<name>A0A2I0KDH8_PUNGR</name>
<comment type="subcellular location">
    <subcellularLocation>
        <location evidence="1">Nucleus</location>
    </subcellularLocation>
</comment>
<gene>
    <name evidence="5" type="ORF">CRG98_013391</name>
</gene>
<keyword evidence="3" id="KW-0539">Nucleus</keyword>
<dbReference type="PANTHER" id="PTHR23335">
    <property type="entry name" value="CALMODULIN-BINDING TRANSCRIPTION ACTIVATOR CAMTA"/>
    <property type="match status" value="1"/>
</dbReference>
<reference evidence="5 6" key="1">
    <citation type="submission" date="2017-11" db="EMBL/GenBank/DDBJ databases">
        <title>De-novo sequencing of pomegranate (Punica granatum L.) genome.</title>
        <authorList>
            <person name="Akparov Z."/>
            <person name="Amiraslanov A."/>
            <person name="Hajiyeva S."/>
            <person name="Abbasov M."/>
            <person name="Kaur K."/>
            <person name="Hamwieh A."/>
            <person name="Solovyev V."/>
            <person name="Salamov A."/>
            <person name="Braich B."/>
            <person name="Kosarev P."/>
            <person name="Mahmoud A."/>
            <person name="Hajiyev E."/>
            <person name="Babayeva S."/>
            <person name="Izzatullayeva V."/>
            <person name="Mammadov A."/>
            <person name="Mammadov A."/>
            <person name="Sharifova S."/>
            <person name="Ojaghi J."/>
            <person name="Eynullazada K."/>
            <person name="Bayramov B."/>
            <person name="Abdulazimova A."/>
            <person name="Shahmuradov I."/>
        </authorList>
    </citation>
    <scope>NUCLEOTIDE SEQUENCE [LARGE SCALE GENOMIC DNA]</scope>
    <source>
        <strain evidence="6">cv. AG2017</strain>
        <tissue evidence="5">Leaf</tissue>
    </source>
</reference>
<evidence type="ECO:0000313" key="5">
    <source>
        <dbReference type="EMBL" id="PKI66223.1"/>
    </source>
</evidence>
<dbReference type="InterPro" id="IPR005559">
    <property type="entry name" value="CG-1_dom"/>
</dbReference>
<organism evidence="5 6">
    <name type="scientific">Punica granatum</name>
    <name type="common">Pomegranate</name>
    <dbReference type="NCBI Taxonomy" id="22663"/>
    <lineage>
        <taxon>Eukaryota</taxon>
        <taxon>Viridiplantae</taxon>
        <taxon>Streptophyta</taxon>
        <taxon>Embryophyta</taxon>
        <taxon>Tracheophyta</taxon>
        <taxon>Spermatophyta</taxon>
        <taxon>Magnoliopsida</taxon>
        <taxon>eudicotyledons</taxon>
        <taxon>Gunneridae</taxon>
        <taxon>Pentapetalae</taxon>
        <taxon>rosids</taxon>
        <taxon>malvids</taxon>
        <taxon>Myrtales</taxon>
        <taxon>Lythraceae</taxon>
        <taxon>Punica</taxon>
    </lineage>
</organism>
<evidence type="ECO:0000256" key="2">
    <source>
        <dbReference type="ARBA" id="ARBA00023163"/>
    </source>
</evidence>
<dbReference type="Pfam" id="PF03859">
    <property type="entry name" value="CG-1"/>
    <property type="match status" value="1"/>
</dbReference>
<keyword evidence="2" id="KW-0804">Transcription</keyword>
<dbReference type="Proteomes" id="UP000233551">
    <property type="component" value="Unassembled WGS sequence"/>
</dbReference>
<proteinExistence type="predicted"/>
<dbReference type="EMBL" id="PGOL01000683">
    <property type="protein sequence ID" value="PKI66223.1"/>
    <property type="molecule type" value="Genomic_DNA"/>
</dbReference>
<evidence type="ECO:0000256" key="3">
    <source>
        <dbReference type="ARBA" id="ARBA00023242"/>
    </source>
</evidence>
<accession>A0A2I0KDH8</accession>
<evidence type="ECO:0000259" key="4">
    <source>
        <dbReference type="PROSITE" id="PS51437"/>
    </source>
</evidence>
<protein>
    <recommendedName>
        <fullName evidence="4">CG-1 domain-containing protein</fullName>
    </recommendedName>
</protein>
<keyword evidence="6" id="KW-1185">Reference proteome</keyword>
<evidence type="ECO:0000313" key="6">
    <source>
        <dbReference type="Proteomes" id="UP000233551"/>
    </source>
</evidence>
<dbReference type="GO" id="GO:0003712">
    <property type="term" value="F:transcription coregulator activity"/>
    <property type="evidence" value="ECO:0007669"/>
    <property type="project" value="TreeGrafter"/>
</dbReference>
<dbReference type="GO" id="GO:0006357">
    <property type="term" value="P:regulation of transcription by RNA polymerase II"/>
    <property type="evidence" value="ECO:0007669"/>
    <property type="project" value="TreeGrafter"/>
</dbReference>
<evidence type="ECO:0000256" key="1">
    <source>
        <dbReference type="ARBA" id="ARBA00004123"/>
    </source>
</evidence>
<dbReference type="GO" id="GO:0003690">
    <property type="term" value="F:double-stranded DNA binding"/>
    <property type="evidence" value="ECO:0007669"/>
    <property type="project" value="TreeGrafter"/>
</dbReference>
<dbReference type="PROSITE" id="PS51437">
    <property type="entry name" value="CG_1"/>
    <property type="match status" value="1"/>
</dbReference>
<sequence length="114" mass="13813">MCLRSDIRQILLEAQRRWLRPAEICEILQNYKKFRIAPEPASMPRSGSLFLFDRKVLRYFRKDGHNWRKKKDGKTVKEAHERLKAGSIDVLHCYYAHGEDNENFQRRCYWLLEE</sequence>
<dbReference type="PANTHER" id="PTHR23335:SF30">
    <property type="entry name" value="CALMODULIN-BINDING TRANSCRIPTION ACTIVATOR 3"/>
    <property type="match status" value="1"/>
</dbReference>
<dbReference type="AlphaFoldDB" id="A0A2I0KDH8"/>